<reference evidence="3 4" key="1">
    <citation type="journal article" date="2018" name="Gigascience">
        <title>Genomes of trombidid mites reveal novel predicted allergens and laterally-transferred genes associated with secondary metabolism.</title>
        <authorList>
            <person name="Dong X."/>
            <person name="Chaisiri K."/>
            <person name="Xia D."/>
            <person name="Armstrong S.D."/>
            <person name="Fang Y."/>
            <person name="Donnelly M.J."/>
            <person name="Kadowaki T."/>
            <person name="McGarry J.W."/>
            <person name="Darby A.C."/>
            <person name="Makepeace B.L."/>
        </authorList>
    </citation>
    <scope>NUCLEOTIDE SEQUENCE [LARGE SCALE GENOMIC DNA]</scope>
    <source>
        <strain evidence="3">UoL-WK</strain>
    </source>
</reference>
<dbReference type="OrthoDB" id="6144703at2759"/>
<proteinExistence type="predicted"/>
<dbReference type="SMART" id="SM00404">
    <property type="entry name" value="PTPc_motif"/>
    <property type="match status" value="1"/>
</dbReference>
<organism evidence="3 4">
    <name type="scientific">Dinothrombium tinctorium</name>
    <dbReference type="NCBI Taxonomy" id="1965070"/>
    <lineage>
        <taxon>Eukaryota</taxon>
        <taxon>Metazoa</taxon>
        <taxon>Ecdysozoa</taxon>
        <taxon>Arthropoda</taxon>
        <taxon>Chelicerata</taxon>
        <taxon>Arachnida</taxon>
        <taxon>Acari</taxon>
        <taxon>Acariformes</taxon>
        <taxon>Trombidiformes</taxon>
        <taxon>Prostigmata</taxon>
        <taxon>Anystina</taxon>
        <taxon>Parasitengona</taxon>
        <taxon>Trombidioidea</taxon>
        <taxon>Trombidiidae</taxon>
        <taxon>Dinothrombium</taxon>
    </lineage>
</organism>
<evidence type="ECO:0000259" key="2">
    <source>
        <dbReference type="PROSITE" id="PS50056"/>
    </source>
</evidence>
<evidence type="ECO:0000313" key="4">
    <source>
        <dbReference type="Proteomes" id="UP000285301"/>
    </source>
</evidence>
<dbReference type="SMART" id="SM00194">
    <property type="entry name" value="PTPc"/>
    <property type="match status" value="1"/>
</dbReference>
<dbReference type="CDD" id="cd00047">
    <property type="entry name" value="PTPc"/>
    <property type="match status" value="1"/>
</dbReference>
<dbReference type="InterPro" id="IPR050348">
    <property type="entry name" value="Protein-Tyr_Phosphatase"/>
</dbReference>
<dbReference type="GO" id="GO:0004725">
    <property type="term" value="F:protein tyrosine phosphatase activity"/>
    <property type="evidence" value="ECO:0007669"/>
    <property type="project" value="InterPro"/>
</dbReference>
<dbReference type="SUPFAM" id="SSF52799">
    <property type="entry name" value="(Phosphotyrosine protein) phosphatases II"/>
    <property type="match status" value="1"/>
</dbReference>
<dbReference type="Gene3D" id="3.90.190.10">
    <property type="entry name" value="Protein tyrosine phosphatase superfamily"/>
    <property type="match status" value="1"/>
</dbReference>
<dbReference type="PROSITE" id="PS50056">
    <property type="entry name" value="TYR_PHOSPHATASE_2"/>
    <property type="match status" value="1"/>
</dbReference>
<dbReference type="PRINTS" id="PR00700">
    <property type="entry name" value="PRTYPHPHTASE"/>
</dbReference>
<sequence>MCSQYWPIELNKPTEYGPIEVTLLTEETLAEFTIRTLKIRRLNSLVEKTKNVTISENGERTNGLSEEEEYRIVYQFHYHEWPIHSCPYPNSILQFRRRVRIYMNEISQERAMGPTIVHCSDGCGRTGAYLCIDANLELADEDNMYDVFGYTKKMRQARKGMIESVDQYKFVYECLEEAHISGKTWFPVSELSQQMKYKSMKTPITRQNEYQREYQ</sequence>
<dbReference type="PROSITE" id="PS00383">
    <property type="entry name" value="TYR_PHOSPHATASE_1"/>
    <property type="match status" value="1"/>
</dbReference>
<feature type="domain" description="Tyrosine-protein phosphatase" evidence="1">
    <location>
        <begin position="1"/>
        <end position="178"/>
    </location>
</feature>
<dbReference type="STRING" id="1965070.A0A443QAI3"/>
<dbReference type="InterPro" id="IPR029021">
    <property type="entry name" value="Prot-tyrosine_phosphatase-like"/>
</dbReference>
<dbReference type="Proteomes" id="UP000285301">
    <property type="component" value="Unassembled WGS sequence"/>
</dbReference>
<dbReference type="InterPro" id="IPR000242">
    <property type="entry name" value="PTP_cat"/>
</dbReference>
<dbReference type="Pfam" id="PF00102">
    <property type="entry name" value="Y_phosphatase"/>
    <property type="match status" value="1"/>
</dbReference>
<dbReference type="GO" id="GO:0048666">
    <property type="term" value="P:neuron development"/>
    <property type="evidence" value="ECO:0007669"/>
    <property type="project" value="UniProtKB-ARBA"/>
</dbReference>
<dbReference type="PANTHER" id="PTHR19134:SF561">
    <property type="entry name" value="PROTEIN TYROSINE PHOSPHATASE 36E, ISOFORM A"/>
    <property type="match status" value="1"/>
</dbReference>
<comment type="caution">
    <text evidence="3">The sequence shown here is derived from an EMBL/GenBank/DDBJ whole genome shotgun (WGS) entry which is preliminary data.</text>
</comment>
<feature type="non-terminal residue" evidence="3">
    <location>
        <position position="215"/>
    </location>
</feature>
<dbReference type="PROSITE" id="PS50055">
    <property type="entry name" value="TYR_PHOSPHATASE_PTP"/>
    <property type="match status" value="1"/>
</dbReference>
<keyword evidence="3" id="KW-0675">Receptor</keyword>
<dbReference type="InterPro" id="IPR003595">
    <property type="entry name" value="Tyr_Pase_cat"/>
</dbReference>
<evidence type="ECO:0000313" key="3">
    <source>
        <dbReference type="EMBL" id="RWR99998.1"/>
    </source>
</evidence>
<dbReference type="PANTHER" id="PTHR19134">
    <property type="entry name" value="RECEPTOR-TYPE TYROSINE-PROTEIN PHOSPHATASE"/>
    <property type="match status" value="1"/>
</dbReference>
<dbReference type="EMBL" id="NCKU01012743">
    <property type="protein sequence ID" value="RWR99998.1"/>
    <property type="molecule type" value="Genomic_DNA"/>
</dbReference>
<keyword evidence="4" id="KW-1185">Reference proteome</keyword>
<dbReference type="InterPro" id="IPR000387">
    <property type="entry name" value="Tyr_Pase_dom"/>
</dbReference>
<gene>
    <name evidence="3" type="ORF">B4U79_06270</name>
</gene>
<dbReference type="AlphaFoldDB" id="A0A443QAI3"/>
<name>A0A443QAI3_9ACAR</name>
<feature type="domain" description="Tyrosine specific protein phosphatases" evidence="2">
    <location>
        <begin position="93"/>
        <end position="169"/>
    </location>
</feature>
<accession>A0A443QAI3</accession>
<protein>
    <submittedName>
        <fullName evidence="3">Receptor-type tyrosine-protein phosphatase U-like protein</fullName>
    </submittedName>
</protein>
<dbReference type="InterPro" id="IPR016130">
    <property type="entry name" value="Tyr_Pase_AS"/>
</dbReference>
<evidence type="ECO:0000259" key="1">
    <source>
        <dbReference type="PROSITE" id="PS50055"/>
    </source>
</evidence>